<dbReference type="Pfam" id="PF05057">
    <property type="entry name" value="DUF676"/>
    <property type="match status" value="1"/>
</dbReference>
<feature type="compositionally biased region" description="Low complexity" evidence="1">
    <location>
        <begin position="493"/>
        <end position="519"/>
    </location>
</feature>
<dbReference type="PANTHER" id="PTHR12482:SF62">
    <property type="entry name" value="LIPASE ROG1-RELATED"/>
    <property type="match status" value="1"/>
</dbReference>
<dbReference type="InterPro" id="IPR029058">
    <property type="entry name" value="AB_hydrolase_fold"/>
</dbReference>
<evidence type="ECO:0000313" key="3">
    <source>
        <dbReference type="EMBL" id="EQC30088.1"/>
    </source>
</evidence>
<dbReference type="EMBL" id="JH767178">
    <property type="protein sequence ID" value="EQC30088.1"/>
    <property type="molecule type" value="Genomic_DNA"/>
</dbReference>
<dbReference type="Proteomes" id="UP000030762">
    <property type="component" value="Unassembled WGS sequence"/>
</dbReference>
<gene>
    <name evidence="3" type="ORF">SDRG_12149</name>
</gene>
<feature type="region of interest" description="Disordered" evidence="1">
    <location>
        <begin position="1"/>
        <end position="23"/>
    </location>
</feature>
<feature type="region of interest" description="Disordered" evidence="1">
    <location>
        <begin position="492"/>
        <end position="519"/>
    </location>
</feature>
<dbReference type="OMA" id="AFNPYRL"/>
<accession>T0RCY7</accession>
<dbReference type="InterPro" id="IPR044294">
    <property type="entry name" value="Lipase-like"/>
</dbReference>
<sequence length="612" mass="65881">MADTDDDFLFGAPPAANDRSSAAPAKLEYEDLFGAPPAPASIATADDASTLFGPPPRDAAADATHLVVLQHGLHGSPSDYHTFAFILRDVFRDEPGLYIVAAASNATDTHDGIDAGGLRLADEVEHLAASCPRLEKVSLIGHSLGGLYVRYCIGVLYARGFFDQITPMNVITLAAPHFGVRAPFNNRGAVNAVVNTISSKLFDRTGAQFVLQDTASSTCVALATHAVPLPMAPMTGTLEIQLPAPNVGYALLAYRLRDGRLDILLDPTDHDPIFSFSLDGMNALLFVPEPTPATNDVETEASSYLYDDDAAETAIARDTVLQLHNADHSLSIEVRMATSVDWALLHAVLRYLGRLRCVNYVGDKNLVRASLVRVASAPSLLQCLSQGAFLFGLASFRRRALYSNIFFDIQVPFAVGSIRSFNPYQNNAISCATSPLYPHLTLHSLANAPLQRDTLPSQRWADMDIYPVLSPMPKGRFDGWGNIGQYLFQANKSTPSTPSATSSQSHGSDLLSPSSSPLSPSGLLAGRHVTVVSKDSAHVLVDSPEDAFVHDPLRDILRGMLVSLQALPYERADVLFDGVLGHERIIAKRHTAFSPSESGVDVVHHVADTLLL</sequence>
<name>T0RCY7_SAPDV</name>
<dbReference type="AlphaFoldDB" id="T0RCY7"/>
<keyword evidence="4" id="KW-1185">Reference proteome</keyword>
<dbReference type="PANTHER" id="PTHR12482">
    <property type="entry name" value="LIPASE ROG1-RELATED-RELATED"/>
    <property type="match status" value="1"/>
</dbReference>
<protein>
    <recommendedName>
        <fullName evidence="2">DUF676 domain-containing protein</fullName>
    </recommendedName>
</protein>
<dbReference type="Gene3D" id="3.40.50.1820">
    <property type="entry name" value="alpha/beta hydrolase"/>
    <property type="match status" value="1"/>
</dbReference>
<proteinExistence type="predicted"/>
<feature type="domain" description="DUF676" evidence="2">
    <location>
        <begin position="62"/>
        <end position="217"/>
    </location>
</feature>
<evidence type="ECO:0000256" key="1">
    <source>
        <dbReference type="SAM" id="MobiDB-lite"/>
    </source>
</evidence>
<dbReference type="SUPFAM" id="SSF53474">
    <property type="entry name" value="alpha/beta-Hydrolases"/>
    <property type="match status" value="1"/>
</dbReference>
<dbReference type="GeneID" id="19952876"/>
<reference evidence="3 4" key="1">
    <citation type="submission" date="2012-04" db="EMBL/GenBank/DDBJ databases">
        <title>The Genome Sequence of Saprolegnia declina VS20.</title>
        <authorList>
            <consortium name="The Broad Institute Genome Sequencing Platform"/>
            <person name="Russ C."/>
            <person name="Nusbaum C."/>
            <person name="Tyler B."/>
            <person name="van West P."/>
            <person name="Dieguez-Uribeondo J."/>
            <person name="de Bruijn I."/>
            <person name="Tripathy S."/>
            <person name="Jiang R."/>
            <person name="Young S.K."/>
            <person name="Zeng Q."/>
            <person name="Gargeya S."/>
            <person name="Fitzgerald M."/>
            <person name="Haas B."/>
            <person name="Abouelleil A."/>
            <person name="Alvarado L."/>
            <person name="Arachchi H.M."/>
            <person name="Berlin A."/>
            <person name="Chapman S.B."/>
            <person name="Goldberg J."/>
            <person name="Griggs A."/>
            <person name="Gujja S."/>
            <person name="Hansen M."/>
            <person name="Howarth C."/>
            <person name="Imamovic A."/>
            <person name="Larimer J."/>
            <person name="McCowen C."/>
            <person name="Montmayeur A."/>
            <person name="Murphy C."/>
            <person name="Neiman D."/>
            <person name="Pearson M."/>
            <person name="Priest M."/>
            <person name="Roberts A."/>
            <person name="Saif S."/>
            <person name="Shea T."/>
            <person name="Sisk P."/>
            <person name="Sykes S."/>
            <person name="Wortman J."/>
            <person name="Nusbaum C."/>
            <person name="Birren B."/>
        </authorList>
    </citation>
    <scope>NUCLEOTIDE SEQUENCE [LARGE SCALE GENOMIC DNA]</scope>
    <source>
        <strain evidence="3 4">VS20</strain>
    </source>
</reference>
<dbReference type="InterPro" id="IPR007751">
    <property type="entry name" value="DUF676_lipase-like"/>
</dbReference>
<dbReference type="OrthoDB" id="273452at2759"/>
<organism evidence="3 4">
    <name type="scientific">Saprolegnia diclina (strain VS20)</name>
    <dbReference type="NCBI Taxonomy" id="1156394"/>
    <lineage>
        <taxon>Eukaryota</taxon>
        <taxon>Sar</taxon>
        <taxon>Stramenopiles</taxon>
        <taxon>Oomycota</taxon>
        <taxon>Saprolegniomycetes</taxon>
        <taxon>Saprolegniales</taxon>
        <taxon>Saprolegniaceae</taxon>
        <taxon>Saprolegnia</taxon>
    </lineage>
</organism>
<dbReference type="InParanoid" id="T0RCY7"/>
<dbReference type="RefSeq" id="XP_008616431.1">
    <property type="nucleotide sequence ID" value="XM_008618209.1"/>
</dbReference>
<dbReference type="VEuPathDB" id="FungiDB:SDRG_12149"/>
<evidence type="ECO:0000259" key="2">
    <source>
        <dbReference type="Pfam" id="PF05057"/>
    </source>
</evidence>
<dbReference type="eggNOG" id="KOG4372">
    <property type="taxonomic scope" value="Eukaryota"/>
</dbReference>
<evidence type="ECO:0000313" key="4">
    <source>
        <dbReference type="Proteomes" id="UP000030762"/>
    </source>
</evidence>